<evidence type="ECO:0000256" key="3">
    <source>
        <dbReference type="ARBA" id="ARBA00022692"/>
    </source>
</evidence>
<dbReference type="STRING" id="461836.A0A0L0DAL4"/>
<sequence length="181" mass="19430">MQSSYGAVVFFSVVISEAVRGLFHMLWAKIELRLLIEGMRPLDIYRRMGFATAAGLGYAAIHALASYGGLLYEGRGPGALFTPACPATSLFFINALSTLAFVLLNIVFMPVAFYGYHRSELRYPAAVAAIHLAASWSTLLFKAGGSCAGGVALLYAIVALAAALAFHVGRKVNMEQRMSVM</sequence>
<dbReference type="OrthoDB" id="6507463at2759"/>
<dbReference type="Proteomes" id="UP000054408">
    <property type="component" value="Unassembled WGS sequence"/>
</dbReference>
<dbReference type="RefSeq" id="XP_013758463.1">
    <property type="nucleotide sequence ID" value="XM_013903009.1"/>
</dbReference>
<evidence type="ECO:0000256" key="7">
    <source>
        <dbReference type="SAM" id="Phobius"/>
    </source>
</evidence>
<evidence type="ECO:0000313" key="8">
    <source>
        <dbReference type="EMBL" id="KNC48338.1"/>
    </source>
</evidence>
<evidence type="ECO:0000256" key="2">
    <source>
        <dbReference type="ARBA" id="ARBA00005577"/>
    </source>
</evidence>
<dbReference type="GO" id="GO:0007219">
    <property type="term" value="P:Notch signaling pathway"/>
    <property type="evidence" value="ECO:0007669"/>
    <property type="project" value="UniProtKB-KW"/>
</dbReference>
<name>A0A0L0DAL4_THETB</name>
<feature type="transmembrane region" description="Helical" evidence="7">
    <location>
        <begin position="90"/>
        <end position="116"/>
    </location>
</feature>
<protein>
    <recommendedName>
        <fullName evidence="10">Gamma-secretase subunit Aph-1</fullName>
    </recommendedName>
</protein>
<evidence type="ECO:0000313" key="9">
    <source>
        <dbReference type="Proteomes" id="UP000054408"/>
    </source>
</evidence>
<evidence type="ECO:0000256" key="4">
    <source>
        <dbReference type="ARBA" id="ARBA00022976"/>
    </source>
</evidence>
<keyword evidence="5 7" id="KW-1133">Transmembrane helix</keyword>
<dbReference type="GO" id="GO:0016020">
    <property type="term" value="C:membrane"/>
    <property type="evidence" value="ECO:0007669"/>
    <property type="project" value="UniProtKB-SubCell"/>
</dbReference>
<accession>A0A0L0DAL4</accession>
<dbReference type="GO" id="GO:0016485">
    <property type="term" value="P:protein processing"/>
    <property type="evidence" value="ECO:0007669"/>
    <property type="project" value="InterPro"/>
</dbReference>
<evidence type="ECO:0008006" key="10">
    <source>
        <dbReference type="Google" id="ProtNLM"/>
    </source>
</evidence>
<feature type="transmembrane region" description="Helical" evidence="7">
    <location>
        <begin position="123"/>
        <end position="143"/>
    </location>
</feature>
<comment type="subcellular location">
    <subcellularLocation>
        <location evidence="1">Membrane</location>
        <topology evidence="1">Multi-pass membrane protein</topology>
    </subcellularLocation>
</comment>
<dbReference type="Pfam" id="PF06105">
    <property type="entry name" value="Aph-1"/>
    <property type="match status" value="1"/>
</dbReference>
<feature type="transmembrane region" description="Helical" evidence="7">
    <location>
        <begin position="149"/>
        <end position="169"/>
    </location>
</feature>
<dbReference type="OMA" id="WAKIELR"/>
<keyword evidence="3 7" id="KW-0812">Transmembrane</keyword>
<gene>
    <name evidence="8" type="ORF">AMSG_04788</name>
</gene>
<dbReference type="EMBL" id="GL349451">
    <property type="protein sequence ID" value="KNC48338.1"/>
    <property type="molecule type" value="Genomic_DNA"/>
</dbReference>
<evidence type="ECO:0000256" key="1">
    <source>
        <dbReference type="ARBA" id="ARBA00004141"/>
    </source>
</evidence>
<dbReference type="PANTHER" id="PTHR12889">
    <property type="entry name" value="GAMMA-SECRETASE SUBUNIT APH-1"/>
    <property type="match status" value="1"/>
</dbReference>
<organism evidence="8 9">
    <name type="scientific">Thecamonas trahens ATCC 50062</name>
    <dbReference type="NCBI Taxonomy" id="461836"/>
    <lineage>
        <taxon>Eukaryota</taxon>
        <taxon>Apusozoa</taxon>
        <taxon>Apusomonadida</taxon>
        <taxon>Apusomonadidae</taxon>
        <taxon>Thecamonas</taxon>
    </lineage>
</organism>
<keyword evidence="4" id="KW-0914">Notch signaling pathway</keyword>
<keyword evidence="9" id="KW-1185">Reference proteome</keyword>
<feature type="transmembrane region" description="Helical" evidence="7">
    <location>
        <begin position="48"/>
        <end position="70"/>
    </location>
</feature>
<dbReference type="InterPro" id="IPR009294">
    <property type="entry name" value="Aph-1"/>
</dbReference>
<feature type="transmembrane region" description="Helical" evidence="7">
    <location>
        <begin position="6"/>
        <end position="27"/>
    </location>
</feature>
<keyword evidence="6 7" id="KW-0472">Membrane</keyword>
<dbReference type="AlphaFoldDB" id="A0A0L0DAL4"/>
<comment type="similarity">
    <text evidence="2">Belongs to the APH-1 family.</text>
</comment>
<evidence type="ECO:0000256" key="6">
    <source>
        <dbReference type="ARBA" id="ARBA00023136"/>
    </source>
</evidence>
<dbReference type="GeneID" id="25564314"/>
<reference evidence="8 9" key="1">
    <citation type="submission" date="2010-05" db="EMBL/GenBank/DDBJ databases">
        <title>The Genome Sequence of Thecamonas trahens ATCC 50062.</title>
        <authorList>
            <consortium name="The Broad Institute Genome Sequencing Platform"/>
            <person name="Russ C."/>
            <person name="Cuomo C."/>
            <person name="Shea T."/>
            <person name="Young S.K."/>
            <person name="Zeng Q."/>
            <person name="Koehrsen M."/>
            <person name="Haas B."/>
            <person name="Borodovsky M."/>
            <person name="Guigo R."/>
            <person name="Alvarado L."/>
            <person name="Berlin A."/>
            <person name="Bochicchio J."/>
            <person name="Borenstein D."/>
            <person name="Chapman S."/>
            <person name="Chen Z."/>
            <person name="Freedman E."/>
            <person name="Gellesch M."/>
            <person name="Goldberg J."/>
            <person name="Griggs A."/>
            <person name="Gujja S."/>
            <person name="Heilman E."/>
            <person name="Heiman D."/>
            <person name="Hepburn T."/>
            <person name="Howarth C."/>
            <person name="Jen D."/>
            <person name="Larson L."/>
            <person name="Mehta T."/>
            <person name="Park D."/>
            <person name="Pearson M."/>
            <person name="Roberts A."/>
            <person name="Saif S."/>
            <person name="Shenoy N."/>
            <person name="Sisk P."/>
            <person name="Stolte C."/>
            <person name="Sykes S."/>
            <person name="Thomson T."/>
            <person name="Walk T."/>
            <person name="White J."/>
            <person name="Yandava C."/>
            <person name="Burger G."/>
            <person name="Gray M.W."/>
            <person name="Holland P.W.H."/>
            <person name="King N."/>
            <person name="Lang F.B.F."/>
            <person name="Roger A.J."/>
            <person name="Ruiz-Trillo I."/>
            <person name="Lander E."/>
            <person name="Nusbaum C."/>
        </authorList>
    </citation>
    <scope>NUCLEOTIDE SEQUENCE [LARGE SCALE GENOMIC DNA]</scope>
    <source>
        <strain evidence="8 9">ATCC 50062</strain>
    </source>
</reference>
<proteinExistence type="inferred from homology"/>
<evidence type="ECO:0000256" key="5">
    <source>
        <dbReference type="ARBA" id="ARBA00022989"/>
    </source>
</evidence>